<dbReference type="AlphaFoldDB" id="A0A0K0X8X3"/>
<sequence>MTPKSLVTGFITAAAAAAVVGGAAAGVTSIASSGMSTSPAVQPVVFGAPLPQVPAPELETPLIQTLQALAGGGSFSGKAPYIQGGIGRVESIAADRAYNRAAAEGKFPLTFTVANVDQQGPVAYADVTATAATGGTATQNIQFVAGPSPTGWQISKGSALSLLSSVG</sequence>
<dbReference type="InterPro" id="IPR058644">
    <property type="entry name" value="Mtb12-like_C"/>
</dbReference>
<dbReference type="STRING" id="134601.AFA91_20545"/>
<dbReference type="KEGG" id="mgo:AFA91_20545"/>
<dbReference type="EMBL" id="CP012150">
    <property type="protein sequence ID" value="AKS33879.1"/>
    <property type="molecule type" value="Genomic_DNA"/>
</dbReference>
<dbReference type="OrthoDB" id="4640894at2"/>
<protein>
    <recommendedName>
        <fullName evidence="3">Low molecular weight antigen MTB12-like C-terminal domain-containing protein</fullName>
    </recommendedName>
</protein>
<evidence type="ECO:0000313" key="5">
    <source>
        <dbReference type="Proteomes" id="UP000062255"/>
    </source>
</evidence>
<evidence type="ECO:0000313" key="4">
    <source>
        <dbReference type="EMBL" id="AKS33879.1"/>
    </source>
</evidence>
<dbReference type="PATRIC" id="fig|134601.6.peg.4247"/>
<proteinExistence type="inferred from homology"/>
<gene>
    <name evidence="4" type="ORF">AFA91_20545</name>
</gene>
<keyword evidence="1" id="KW-0732">Signal</keyword>
<feature type="domain" description="Low molecular weight antigen MTB12-like C-terminal" evidence="3">
    <location>
        <begin position="69"/>
        <end position="166"/>
    </location>
</feature>
<dbReference type="RefSeq" id="WP_049746329.1">
    <property type="nucleotide sequence ID" value="NZ_CP012150.1"/>
</dbReference>
<comment type="similarity">
    <text evidence="2">Belongs to the MTB12 family.</text>
</comment>
<evidence type="ECO:0000259" key="3">
    <source>
        <dbReference type="Pfam" id="PF26580"/>
    </source>
</evidence>
<evidence type="ECO:0000256" key="1">
    <source>
        <dbReference type="ARBA" id="ARBA00022729"/>
    </source>
</evidence>
<reference evidence="4 5" key="1">
    <citation type="submission" date="2015-07" db="EMBL/GenBank/DDBJ databases">
        <title>Complete genome sequence of Mycobacterium goodii X7B, a facultative thermophilic biodesulfurizing bacterium.</title>
        <authorList>
            <person name="Yu B."/>
            <person name="Li F."/>
            <person name="Xu P."/>
        </authorList>
    </citation>
    <scope>NUCLEOTIDE SEQUENCE [LARGE SCALE GENOMIC DNA]</scope>
    <source>
        <strain evidence="4 5">X7B</strain>
    </source>
</reference>
<dbReference type="Pfam" id="PF26580">
    <property type="entry name" value="Mtb12_C"/>
    <property type="match status" value="1"/>
</dbReference>
<organism evidence="4 5">
    <name type="scientific">Mycolicibacterium goodii</name>
    <name type="common">Mycobacterium goodii</name>
    <dbReference type="NCBI Taxonomy" id="134601"/>
    <lineage>
        <taxon>Bacteria</taxon>
        <taxon>Bacillati</taxon>
        <taxon>Actinomycetota</taxon>
        <taxon>Actinomycetes</taxon>
        <taxon>Mycobacteriales</taxon>
        <taxon>Mycobacteriaceae</taxon>
        <taxon>Mycolicibacterium</taxon>
    </lineage>
</organism>
<evidence type="ECO:0000256" key="2">
    <source>
        <dbReference type="ARBA" id="ARBA00093774"/>
    </source>
</evidence>
<dbReference type="Proteomes" id="UP000062255">
    <property type="component" value="Chromosome"/>
</dbReference>
<name>A0A0K0X8X3_MYCGD</name>
<accession>A0A0K0X8X3</accession>